<accession>N1MU19</accession>
<reference evidence="1 2" key="1">
    <citation type="submission" date="2013-03" db="EMBL/GenBank/DDBJ databases">
        <authorList>
            <person name="Le V."/>
        </authorList>
    </citation>
    <scope>NUCLEOTIDE SEQUENCE [LARGE SCALE GENOMIC DNA]</scope>
    <source>
        <strain evidence="1 2">BiD32</strain>
    </source>
</reference>
<organism evidence="1 2">
    <name type="scientific">Sphingobium indicum BiD32</name>
    <dbReference type="NCBI Taxonomy" id="1301087"/>
    <lineage>
        <taxon>Bacteria</taxon>
        <taxon>Pseudomonadati</taxon>
        <taxon>Pseudomonadota</taxon>
        <taxon>Alphaproteobacteria</taxon>
        <taxon>Sphingomonadales</taxon>
        <taxon>Sphingomonadaceae</taxon>
        <taxon>Sphingobium</taxon>
    </lineage>
</organism>
<dbReference type="Proteomes" id="UP000013201">
    <property type="component" value="Unassembled WGS sequence"/>
</dbReference>
<sequence length="49" mass="5800">MRIDEDRLRSLRRKDSFTLRPVYKHKAANVFLHSLEDAILTTKGRLTDD</sequence>
<dbReference type="AlphaFoldDB" id="N1MU19"/>
<evidence type="ECO:0000313" key="2">
    <source>
        <dbReference type="Proteomes" id="UP000013201"/>
    </source>
</evidence>
<reference evidence="2" key="2">
    <citation type="submission" date="2013-04" db="EMBL/GenBank/DDBJ databases">
        <title>Bisphenol A degrading Sphingobium sp. strain BiD32.</title>
        <authorList>
            <person name="Nielsen J.L."/>
            <person name="Zhou N.A."/>
            <person name="Kjeldal H."/>
        </authorList>
    </citation>
    <scope>NUCLEOTIDE SEQUENCE [LARGE SCALE GENOMIC DNA]</scope>
    <source>
        <strain evidence="2">BiD32</strain>
    </source>
</reference>
<proteinExistence type="predicted"/>
<evidence type="ECO:0000313" key="1">
    <source>
        <dbReference type="EMBL" id="CCW20244.1"/>
    </source>
</evidence>
<name>N1MU19_9SPHN</name>
<gene>
    <name evidence="1" type="ORF">EBBID32_46180</name>
</gene>
<protein>
    <submittedName>
        <fullName evidence="1">Uncharacterized protein</fullName>
    </submittedName>
</protein>
<dbReference type="EMBL" id="CAVK010000252">
    <property type="protein sequence ID" value="CCW20244.1"/>
    <property type="molecule type" value="Genomic_DNA"/>
</dbReference>
<keyword evidence="2" id="KW-1185">Reference proteome</keyword>
<comment type="caution">
    <text evidence="1">The sequence shown here is derived from an EMBL/GenBank/DDBJ whole genome shotgun (WGS) entry which is preliminary data.</text>
</comment>